<name>A0A381S2I4_9ZZZZ</name>
<dbReference type="GO" id="GO:0009279">
    <property type="term" value="C:cell outer membrane"/>
    <property type="evidence" value="ECO:0007669"/>
    <property type="project" value="UniProtKB-SubCell"/>
</dbReference>
<dbReference type="InterPro" id="IPR037066">
    <property type="entry name" value="Plug_dom_sf"/>
</dbReference>
<dbReference type="PANTHER" id="PTHR30069:SF29">
    <property type="entry name" value="HEMOGLOBIN AND HEMOGLOBIN-HAPTOGLOBIN-BINDING PROTEIN 1-RELATED"/>
    <property type="match status" value="1"/>
</dbReference>
<keyword evidence="5" id="KW-0472">Membrane</keyword>
<dbReference type="InterPro" id="IPR012910">
    <property type="entry name" value="Plug_dom"/>
</dbReference>
<evidence type="ECO:0000256" key="5">
    <source>
        <dbReference type="ARBA" id="ARBA00023136"/>
    </source>
</evidence>
<accession>A0A381S2I4</accession>
<comment type="subcellular location">
    <subcellularLocation>
        <location evidence="1">Cell outer membrane</location>
        <topology evidence="1">Multi-pass membrane protein</topology>
    </subcellularLocation>
</comment>
<dbReference type="InterPro" id="IPR008969">
    <property type="entry name" value="CarboxyPept-like_regulatory"/>
</dbReference>
<dbReference type="GO" id="GO:0044718">
    <property type="term" value="P:siderophore transmembrane transport"/>
    <property type="evidence" value="ECO:0007669"/>
    <property type="project" value="TreeGrafter"/>
</dbReference>
<dbReference type="EMBL" id="UINC01002590">
    <property type="protein sequence ID" value="SUZ98292.1"/>
    <property type="molecule type" value="Genomic_DNA"/>
</dbReference>
<evidence type="ECO:0000259" key="8">
    <source>
        <dbReference type="Pfam" id="PF07715"/>
    </source>
</evidence>
<dbReference type="SUPFAM" id="SSF49464">
    <property type="entry name" value="Carboxypeptidase regulatory domain-like"/>
    <property type="match status" value="1"/>
</dbReference>
<keyword evidence="3" id="KW-0812">Transmembrane</keyword>
<protein>
    <recommendedName>
        <fullName evidence="8">TonB-dependent receptor plug domain-containing protein</fullName>
    </recommendedName>
</protein>
<feature type="region of interest" description="Disordered" evidence="7">
    <location>
        <begin position="736"/>
        <end position="758"/>
    </location>
</feature>
<keyword evidence="2" id="KW-0813">Transport</keyword>
<dbReference type="SUPFAM" id="SSF56935">
    <property type="entry name" value="Porins"/>
    <property type="match status" value="1"/>
</dbReference>
<keyword evidence="4" id="KW-0732">Signal</keyword>
<dbReference type="Pfam" id="PF07715">
    <property type="entry name" value="Plug"/>
    <property type="match status" value="1"/>
</dbReference>
<dbReference type="Pfam" id="PF13715">
    <property type="entry name" value="CarbopepD_reg_2"/>
    <property type="match status" value="1"/>
</dbReference>
<organism evidence="9">
    <name type="scientific">marine metagenome</name>
    <dbReference type="NCBI Taxonomy" id="408172"/>
    <lineage>
        <taxon>unclassified sequences</taxon>
        <taxon>metagenomes</taxon>
        <taxon>ecological metagenomes</taxon>
    </lineage>
</organism>
<evidence type="ECO:0000256" key="2">
    <source>
        <dbReference type="ARBA" id="ARBA00022448"/>
    </source>
</evidence>
<dbReference type="PANTHER" id="PTHR30069">
    <property type="entry name" value="TONB-DEPENDENT OUTER MEMBRANE RECEPTOR"/>
    <property type="match status" value="1"/>
</dbReference>
<evidence type="ECO:0000256" key="7">
    <source>
        <dbReference type="SAM" id="MobiDB-lite"/>
    </source>
</evidence>
<dbReference type="AlphaFoldDB" id="A0A381S2I4"/>
<gene>
    <name evidence="9" type="ORF">METZ01_LOCUS51146</name>
</gene>
<proteinExistence type="predicted"/>
<sequence length="782" mass="88236">MKKTLILISFIFSFASGQNGIISGFVTDSSSGEALIGANIVLTESGQGMATEMNGYYIIQGVAEGTYTLMVSYVGFKTYRAPVSIAAGESKKINVTLAEKMVEMTEVEVTAERLQRRNNIQPSKVNLSPRMMKAAPALAEPDLFRTIQALPGVLTTSEFSTGLVIRGGNTDQNLILLDGITVYNPSHLGGVFSNFIVDGVKEAELIKGGYNAEYGGRLSAVLNVISREGNRKRFKGKANLSLLSAQTTLEGPFYKGAWLLSGRRTYFDIVLPKVLPENIASRIPPYYFYDIQSHIFSDITPQDRVSISFYNGIDDLIFDTFGLAAKWGNNTVSTHYRRVFSERLIGNFLIANSIFFTEFGLGGASGIQSKNEIDDITVSGDMTWFKSPQTTVKFGLQHKTLGFQYLNSFQDSMQFEIKTRPAEFAQYMKFKYAPNSVWIIEPGLRLSHYNVFPDSLFPDLRLGVKYLLTDDRYINMSMGNYHQFICTFQDDYYPTILDQWIAVDPSVAPGKSTQFVLGYEEYIRNTFKVQVEGYYKDIKNLLTFEEKRSTTDAEISDEKLADILTPADGYAYGLEIFGQKMTGRLSGWLAYTFSVSRKIMNSVHTGEEREYYTNWDRTHAFSALGNYQFNRKWEMNWRLALQSGQAFTPILGYYIQHFPGSPDETFRTIPGSRNSGRYSPYSRLDLGLVYHAKIRSTNLDIFLQIINTFNRKNIFSKSYTLGNTYNGLDDDDDWVAEEHDTNGNGEPDVGEPNVDEADESRIKENEISLFPVIPTIGFTWEF</sequence>
<evidence type="ECO:0000313" key="9">
    <source>
        <dbReference type="EMBL" id="SUZ98292.1"/>
    </source>
</evidence>
<reference evidence="9" key="1">
    <citation type="submission" date="2018-05" db="EMBL/GenBank/DDBJ databases">
        <authorList>
            <person name="Lanie J.A."/>
            <person name="Ng W.-L."/>
            <person name="Kazmierczak K.M."/>
            <person name="Andrzejewski T.M."/>
            <person name="Davidsen T.M."/>
            <person name="Wayne K.J."/>
            <person name="Tettelin H."/>
            <person name="Glass J.I."/>
            <person name="Rusch D."/>
            <person name="Podicherti R."/>
            <person name="Tsui H.-C.T."/>
            <person name="Winkler M.E."/>
        </authorList>
    </citation>
    <scope>NUCLEOTIDE SEQUENCE</scope>
</reference>
<dbReference type="Gene3D" id="2.170.130.10">
    <property type="entry name" value="TonB-dependent receptor, plug domain"/>
    <property type="match status" value="1"/>
</dbReference>
<evidence type="ECO:0000256" key="4">
    <source>
        <dbReference type="ARBA" id="ARBA00022729"/>
    </source>
</evidence>
<evidence type="ECO:0000256" key="6">
    <source>
        <dbReference type="ARBA" id="ARBA00023237"/>
    </source>
</evidence>
<evidence type="ECO:0000256" key="1">
    <source>
        <dbReference type="ARBA" id="ARBA00004571"/>
    </source>
</evidence>
<dbReference type="InterPro" id="IPR036942">
    <property type="entry name" value="Beta-barrel_TonB_sf"/>
</dbReference>
<dbReference type="Gene3D" id="2.60.40.1120">
    <property type="entry name" value="Carboxypeptidase-like, regulatory domain"/>
    <property type="match status" value="1"/>
</dbReference>
<dbReference type="Gene3D" id="2.40.170.20">
    <property type="entry name" value="TonB-dependent receptor, beta-barrel domain"/>
    <property type="match status" value="1"/>
</dbReference>
<dbReference type="InterPro" id="IPR039426">
    <property type="entry name" value="TonB-dep_rcpt-like"/>
</dbReference>
<feature type="domain" description="TonB-dependent receptor plug" evidence="8">
    <location>
        <begin position="146"/>
        <end position="217"/>
    </location>
</feature>
<evidence type="ECO:0000256" key="3">
    <source>
        <dbReference type="ARBA" id="ARBA00022692"/>
    </source>
</evidence>
<keyword evidence="6" id="KW-0998">Cell outer membrane</keyword>
<dbReference type="GO" id="GO:0015344">
    <property type="term" value="F:siderophore uptake transmembrane transporter activity"/>
    <property type="evidence" value="ECO:0007669"/>
    <property type="project" value="TreeGrafter"/>
</dbReference>